<protein>
    <recommendedName>
        <fullName evidence="4">Peptidase S1 domain-containing protein</fullName>
    </recommendedName>
</protein>
<keyword evidence="2" id="KW-1015">Disulfide bond</keyword>
<dbReference type="InterPro" id="IPR001254">
    <property type="entry name" value="Trypsin_dom"/>
</dbReference>
<sequence length="377" mass="37646">MTITRLRVAAAVLGTAGALVAAVPAAAMSGGQPVTDPGTAPWVATLALRGDGGLLQRAGCGGALIAPDRVLTAAHCLDGVDPSRQEVHVDARTLSKDPGEVRGIRGVSVLPGYRIIPSPANPDDPNDASAANDLAVVLLDRPVTDVAPLPVARHRPAAGTAVSFFAHGTTGHTPDWRDDVLHRGELTTLDAGACTAGTPATVDTASVLCARDSNGSGGATVTGCFQDSGSPLVQGGALVGVFSFGGETAGRSCGEPSAAYFADPAAFRAWAYAPALPREPYPGGAPTVTGSPAVGGTLHCTAPAWNRARGGNPTTIRYSWATVTTAGPFTIPTPIAGAEGPDLTVEPDLSGTWVACLVTAANGAGTVTALSTAVSVP</sequence>
<dbReference type="GO" id="GO:0006508">
    <property type="term" value="P:proteolysis"/>
    <property type="evidence" value="ECO:0007669"/>
    <property type="project" value="InterPro"/>
</dbReference>
<feature type="chain" id="PRO_5039284523" description="Peptidase S1 domain-containing protein" evidence="3">
    <location>
        <begin position="22"/>
        <end position="377"/>
    </location>
</feature>
<dbReference type="SMART" id="SM00020">
    <property type="entry name" value="Tryp_SPc"/>
    <property type="match status" value="1"/>
</dbReference>
<dbReference type="InterPro" id="IPR018114">
    <property type="entry name" value="TRYPSIN_HIS"/>
</dbReference>
<dbReference type="SUPFAM" id="SSF50494">
    <property type="entry name" value="Trypsin-like serine proteases"/>
    <property type="match status" value="1"/>
</dbReference>
<comment type="caution">
    <text evidence="5">The sequence shown here is derived from an EMBL/GenBank/DDBJ whole genome shotgun (WGS) entry which is preliminary data.</text>
</comment>
<evidence type="ECO:0000313" key="5">
    <source>
        <dbReference type="EMBL" id="GID12272.1"/>
    </source>
</evidence>
<evidence type="ECO:0000313" key="6">
    <source>
        <dbReference type="Proteomes" id="UP000612808"/>
    </source>
</evidence>
<dbReference type="InterPro" id="IPR050430">
    <property type="entry name" value="Peptidase_S1"/>
</dbReference>
<evidence type="ECO:0000256" key="2">
    <source>
        <dbReference type="ARBA" id="ARBA00023157"/>
    </source>
</evidence>
<feature type="signal peptide" evidence="3">
    <location>
        <begin position="1"/>
        <end position="21"/>
    </location>
</feature>
<accession>A0A8J3J5D2</accession>
<dbReference type="RefSeq" id="WP_203658249.1">
    <property type="nucleotide sequence ID" value="NZ_BAAAZM010000009.1"/>
</dbReference>
<dbReference type="EMBL" id="BOMB01000017">
    <property type="protein sequence ID" value="GID12272.1"/>
    <property type="molecule type" value="Genomic_DNA"/>
</dbReference>
<dbReference type="PANTHER" id="PTHR24276:SF98">
    <property type="entry name" value="FI18310P1-RELATED"/>
    <property type="match status" value="1"/>
</dbReference>
<organism evidence="5 6">
    <name type="scientific">Actinocatenispora rupis</name>
    <dbReference type="NCBI Taxonomy" id="519421"/>
    <lineage>
        <taxon>Bacteria</taxon>
        <taxon>Bacillati</taxon>
        <taxon>Actinomycetota</taxon>
        <taxon>Actinomycetes</taxon>
        <taxon>Micromonosporales</taxon>
        <taxon>Micromonosporaceae</taxon>
        <taxon>Actinocatenispora</taxon>
    </lineage>
</organism>
<proteinExistence type="inferred from homology"/>
<reference evidence="5" key="1">
    <citation type="submission" date="2021-01" db="EMBL/GenBank/DDBJ databases">
        <title>Whole genome shotgun sequence of Actinocatenispora rupis NBRC 107355.</title>
        <authorList>
            <person name="Komaki H."/>
            <person name="Tamura T."/>
        </authorList>
    </citation>
    <scope>NUCLEOTIDE SEQUENCE</scope>
    <source>
        <strain evidence="5">NBRC 107355</strain>
    </source>
</reference>
<evidence type="ECO:0000259" key="4">
    <source>
        <dbReference type="PROSITE" id="PS50240"/>
    </source>
</evidence>
<dbReference type="Proteomes" id="UP000612808">
    <property type="component" value="Unassembled WGS sequence"/>
</dbReference>
<keyword evidence="6" id="KW-1185">Reference proteome</keyword>
<dbReference type="PANTHER" id="PTHR24276">
    <property type="entry name" value="POLYSERASE-RELATED"/>
    <property type="match status" value="1"/>
</dbReference>
<gene>
    <name evidence="5" type="ORF">Aru02nite_31610</name>
</gene>
<evidence type="ECO:0000256" key="3">
    <source>
        <dbReference type="SAM" id="SignalP"/>
    </source>
</evidence>
<evidence type="ECO:0000256" key="1">
    <source>
        <dbReference type="ARBA" id="ARBA00007664"/>
    </source>
</evidence>
<dbReference type="Gene3D" id="2.40.10.10">
    <property type="entry name" value="Trypsin-like serine proteases"/>
    <property type="match status" value="1"/>
</dbReference>
<dbReference type="InterPro" id="IPR009003">
    <property type="entry name" value="Peptidase_S1_PA"/>
</dbReference>
<dbReference type="PROSITE" id="PS00134">
    <property type="entry name" value="TRYPSIN_HIS"/>
    <property type="match status" value="1"/>
</dbReference>
<dbReference type="PROSITE" id="PS50240">
    <property type="entry name" value="TRYPSIN_DOM"/>
    <property type="match status" value="1"/>
</dbReference>
<comment type="similarity">
    <text evidence="1">Belongs to the peptidase S1 family.</text>
</comment>
<dbReference type="InterPro" id="IPR001314">
    <property type="entry name" value="Peptidase_S1A"/>
</dbReference>
<name>A0A8J3J5D2_9ACTN</name>
<keyword evidence="3" id="KW-0732">Signal</keyword>
<dbReference type="Gene3D" id="2.60.40.2700">
    <property type="match status" value="1"/>
</dbReference>
<dbReference type="PRINTS" id="PR00722">
    <property type="entry name" value="CHYMOTRYPSIN"/>
</dbReference>
<feature type="domain" description="Peptidase S1" evidence="4">
    <location>
        <begin position="28"/>
        <end position="276"/>
    </location>
</feature>
<dbReference type="InterPro" id="IPR043504">
    <property type="entry name" value="Peptidase_S1_PA_chymotrypsin"/>
</dbReference>
<dbReference type="AlphaFoldDB" id="A0A8J3J5D2"/>
<dbReference type="GO" id="GO:0004252">
    <property type="term" value="F:serine-type endopeptidase activity"/>
    <property type="evidence" value="ECO:0007669"/>
    <property type="project" value="InterPro"/>
</dbReference>
<dbReference type="Pfam" id="PF00089">
    <property type="entry name" value="Trypsin"/>
    <property type="match status" value="1"/>
</dbReference>